<dbReference type="GO" id="GO:1902201">
    <property type="term" value="P:negative regulation of bacterial-type flagellum-dependent cell motility"/>
    <property type="evidence" value="ECO:0007669"/>
    <property type="project" value="TreeGrafter"/>
</dbReference>
<dbReference type="GO" id="GO:0005886">
    <property type="term" value="C:plasma membrane"/>
    <property type="evidence" value="ECO:0007669"/>
    <property type="project" value="TreeGrafter"/>
</dbReference>
<dbReference type="InterPro" id="IPR029787">
    <property type="entry name" value="Nucleotide_cyclase"/>
</dbReference>
<dbReference type="eggNOG" id="COG3706">
    <property type="taxonomic scope" value="Bacteria"/>
</dbReference>
<dbReference type="InterPro" id="IPR050469">
    <property type="entry name" value="Diguanylate_Cyclase"/>
</dbReference>
<dbReference type="HOGENOM" id="CLU_000445_11_6_6"/>
<dbReference type="GO" id="GO:0043709">
    <property type="term" value="P:cell adhesion involved in single-species biofilm formation"/>
    <property type="evidence" value="ECO:0007669"/>
    <property type="project" value="TreeGrafter"/>
</dbReference>
<dbReference type="AlphaFoldDB" id="Q0A9T2"/>
<dbReference type="NCBIfam" id="TIGR00254">
    <property type="entry name" value="GGDEF"/>
    <property type="match status" value="1"/>
</dbReference>
<dbReference type="Gene3D" id="3.10.450.50">
    <property type="match status" value="1"/>
</dbReference>
<keyword evidence="5" id="KW-1185">Reference proteome</keyword>
<evidence type="ECO:0000313" key="5">
    <source>
        <dbReference type="Proteomes" id="UP000001962"/>
    </source>
</evidence>
<dbReference type="SUPFAM" id="SSF55073">
    <property type="entry name" value="Nucleotide cyclase"/>
    <property type="match status" value="1"/>
</dbReference>
<dbReference type="Gene3D" id="3.30.70.270">
    <property type="match status" value="1"/>
</dbReference>
<organism evidence="4 5">
    <name type="scientific">Alkalilimnicola ehrlichii (strain ATCC BAA-1101 / DSM 17681 / MLHE-1)</name>
    <dbReference type="NCBI Taxonomy" id="187272"/>
    <lineage>
        <taxon>Bacteria</taxon>
        <taxon>Pseudomonadati</taxon>
        <taxon>Pseudomonadota</taxon>
        <taxon>Gammaproteobacteria</taxon>
        <taxon>Chromatiales</taxon>
        <taxon>Ectothiorhodospiraceae</taxon>
        <taxon>Alkalilimnicola</taxon>
    </lineage>
</organism>
<comment type="catalytic activity">
    <reaction evidence="2">
        <text>2 GTP = 3',3'-c-di-GMP + 2 diphosphate</text>
        <dbReference type="Rhea" id="RHEA:24898"/>
        <dbReference type="ChEBI" id="CHEBI:33019"/>
        <dbReference type="ChEBI" id="CHEBI:37565"/>
        <dbReference type="ChEBI" id="CHEBI:58805"/>
        <dbReference type="EC" id="2.7.7.65"/>
    </reaction>
</comment>
<dbReference type="RefSeq" id="WP_011628800.1">
    <property type="nucleotide sequence ID" value="NC_008340.1"/>
</dbReference>
<evidence type="ECO:0000259" key="3">
    <source>
        <dbReference type="PROSITE" id="PS50887"/>
    </source>
</evidence>
<gene>
    <name evidence="4" type="ordered locus">Mlg_1052</name>
</gene>
<dbReference type="PANTHER" id="PTHR45138:SF9">
    <property type="entry name" value="DIGUANYLATE CYCLASE DGCM-RELATED"/>
    <property type="match status" value="1"/>
</dbReference>
<reference evidence="5" key="1">
    <citation type="submission" date="2006-08" db="EMBL/GenBank/DDBJ databases">
        <title>Complete sequence of Alkalilimnicola ehrilichei MLHE-1.</title>
        <authorList>
            <person name="Copeland A."/>
            <person name="Lucas S."/>
            <person name="Lapidus A."/>
            <person name="Barry K."/>
            <person name="Detter J.C."/>
            <person name="Glavina del Rio T."/>
            <person name="Hammon N."/>
            <person name="Israni S."/>
            <person name="Dalin E."/>
            <person name="Tice H."/>
            <person name="Pitluck S."/>
            <person name="Sims D."/>
            <person name="Brettin T."/>
            <person name="Bruce D."/>
            <person name="Han C."/>
            <person name="Tapia R."/>
            <person name="Gilna P."/>
            <person name="Schmutz J."/>
            <person name="Larimer F."/>
            <person name="Land M."/>
            <person name="Hauser L."/>
            <person name="Kyrpides N."/>
            <person name="Mikhailova N."/>
            <person name="Oremland R.S."/>
            <person name="Hoeft S.E."/>
            <person name="Switzer-Blum J."/>
            <person name="Kulp T."/>
            <person name="King G."/>
            <person name="Tabita R."/>
            <person name="Witte B."/>
            <person name="Santini J.M."/>
            <person name="Basu P."/>
            <person name="Hollibaugh J.T."/>
            <person name="Xie G."/>
            <person name="Stolz J.F."/>
            <person name="Richardson P."/>
        </authorList>
    </citation>
    <scope>NUCLEOTIDE SEQUENCE [LARGE SCALE GENOMIC DNA]</scope>
    <source>
        <strain evidence="5">ATCC BAA-1101 / DSM 17681 / MLHE-1</strain>
    </source>
</reference>
<protein>
    <recommendedName>
        <fullName evidence="1">diguanylate cyclase</fullName>
        <ecNumber evidence="1">2.7.7.65</ecNumber>
    </recommendedName>
</protein>
<dbReference type="KEGG" id="aeh:Mlg_1052"/>
<name>Q0A9T2_ALKEH</name>
<proteinExistence type="predicted"/>
<dbReference type="InterPro" id="IPR000160">
    <property type="entry name" value="GGDEF_dom"/>
</dbReference>
<dbReference type="InterPro" id="IPR037401">
    <property type="entry name" value="SnoaL-like"/>
</dbReference>
<dbReference type="SUPFAM" id="SSF54427">
    <property type="entry name" value="NTF2-like"/>
    <property type="match status" value="1"/>
</dbReference>
<evidence type="ECO:0000256" key="2">
    <source>
        <dbReference type="ARBA" id="ARBA00034247"/>
    </source>
</evidence>
<dbReference type="GO" id="GO:0052621">
    <property type="term" value="F:diguanylate cyclase activity"/>
    <property type="evidence" value="ECO:0007669"/>
    <property type="project" value="UniProtKB-EC"/>
</dbReference>
<dbReference type="Proteomes" id="UP000001962">
    <property type="component" value="Chromosome"/>
</dbReference>
<dbReference type="EMBL" id="CP000453">
    <property type="protein sequence ID" value="ABI56405.1"/>
    <property type="molecule type" value="Genomic_DNA"/>
</dbReference>
<evidence type="ECO:0000313" key="4">
    <source>
        <dbReference type="EMBL" id="ABI56405.1"/>
    </source>
</evidence>
<dbReference type="CDD" id="cd01949">
    <property type="entry name" value="GGDEF"/>
    <property type="match status" value="1"/>
</dbReference>
<accession>Q0A9T2</accession>
<dbReference type="Pfam" id="PF13474">
    <property type="entry name" value="SnoaL_3"/>
    <property type="match status" value="1"/>
</dbReference>
<dbReference type="InterPro" id="IPR043128">
    <property type="entry name" value="Rev_trsase/Diguanyl_cyclase"/>
</dbReference>
<dbReference type="SMART" id="SM00267">
    <property type="entry name" value="GGDEF"/>
    <property type="match status" value="1"/>
</dbReference>
<dbReference type="InterPro" id="IPR032710">
    <property type="entry name" value="NTF2-like_dom_sf"/>
</dbReference>
<dbReference type="PANTHER" id="PTHR45138">
    <property type="entry name" value="REGULATORY COMPONENTS OF SENSORY TRANSDUCTION SYSTEM"/>
    <property type="match status" value="1"/>
</dbReference>
<dbReference type="Pfam" id="PF00990">
    <property type="entry name" value="GGDEF"/>
    <property type="match status" value="1"/>
</dbReference>
<feature type="domain" description="GGDEF" evidence="3">
    <location>
        <begin position="211"/>
        <end position="340"/>
    </location>
</feature>
<dbReference type="EC" id="2.7.7.65" evidence="1"/>
<evidence type="ECO:0000256" key="1">
    <source>
        <dbReference type="ARBA" id="ARBA00012528"/>
    </source>
</evidence>
<dbReference type="PROSITE" id="PS50887">
    <property type="entry name" value="GGDEF"/>
    <property type="match status" value="1"/>
</dbReference>
<sequence>MEQADRNQLNEAVNQAFLRYLDTWLRKRDAAALHDLNGPLVHGFGTGANESVYDPDEAREVIERDISQVPEPFEYAVRTAKVTPLCTDVALVAADIGIRNTILAQGQELALDHLRLTLVFRYIDGAWRLEHLHGSFPATEPDGEEAWPLQALEDRAAVLQRKVWERYRAQEAARQCEEGQASTDALTGLPNRERMDELLHREVAGLNGQSGALAVILIDIDHLNLVNEGLGQEAGDRVLADVANILRDRIRVTDALARWGGGAFLLACPMTDGLEAEYLARALRRAVAETDFGLGFPLTASFGVTALQAGDTVPGLIRRAERGLRQAKEAGRDTVQVVCREEIVPG</sequence>